<keyword evidence="5" id="KW-1185">Reference proteome</keyword>
<dbReference type="Gene3D" id="1.10.443.10">
    <property type="entry name" value="Intergrase catalytic core"/>
    <property type="match status" value="1"/>
</dbReference>
<dbReference type="InterPro" id="IPR002104">
    <property type="entry name" value="Integrase_catalytic"/>
</dbReference>
<dbReference type="RefSeq" id="WP_133883477.1">
    <property type="nucleotide sequence ID" value="NZ_MWIN01000013.1"/>
</dbReference>
<gene>
    <name evidence="4" type="ORF">DFR24_4348</name>
</gene>
<evidence type="ECO:0000313" key="4">
    <source>
        <dbReference type="EMBL" id="TDU25903.1"/>
    </source>
</evidence>
<sequence length="447" mass="50422">MRTIEKHGEKGQHTWLVLVGGAIDRELTLFSAAASVQLGLAAKTVIVYLYALARFFDWLEQDAIARREKWGRFEEPRLVRAATERRLLTKHACRVQRRSSEVEAEICLVKPSSATRSSLLIELQALRAFYELCSRCGLYGHPNPLRRQGQRTALETMRSPIVPSRGRMPRRSGVDPPPSRSSSDSYYCIIGDLWRPDIRAAPDMRHKLLQEAATAGSSLRYESALRVMCDSGSRVSEACGVTMENWWRGSRFGTAIDSPSKGSGDVPVKVLSLSKDTAKALRTYVDTERRRLDPEGRGLEEFELLGRRGDLPHSTPIFLTRNRTQLSPEQFRNQFFNPLARRAGFDISPHGTRHNFVSLALDEIDLVADTPARRQMLREELVSLLAWAQGDRMLKVYDRRSKGRRILEVIERVREKQDSAPVARVGSTELAADAQPSVISKIMGRPT</sequence>
<keyword evidence="1" id="KW-0233">DNA recombination</keyword>
<evidence type="ECO:0000313" key="5">
    <source>
        <dbReference type="Proteomes" id="UP000295341"/>
    </source>
</evidence>
<evidence type="ECO:0000259" key="3">
    <source>
        <dbReference type="PROSITE" id="PS51898"/>
    </source>
</evidence>
<feature type="domain" description="Tyr recombinase" evidence="3">
    <location>
        <begin position="195"/>
        <end position="411"/>
    </location>
</feature>
<dbReference type="Proteomes" id="UP000295341">
    <property type="component" value="Unassembled WGS sequence"/>
</dbReference>
<dbReference type="InterPro" id="IPR011010">
    <property type="entry name" value="DNA_brk_join_enz"/>
</dbReference>
<dbReference type="SUPFAM" id="SSF56349">
    <property type="entry name" value="DNA breaking-rejoining enzymes"/>
    <property type="match status" value="1"/>
</dbReference>
<dbReference type="PROSITE" id="PS51898">
    <property type="entry name" value="TYR_RECOMBINASE"/>
    <property type="match status" value="1"/>
</dbReference>
<dbReference type="Pfam" id="PF00589">
    <property type="entry name" value="Phage_integrase"/>
    <property type="match status" value="1"/>
</dbReference>
<proteinExistence type="predicted"/>
<dbReference type="CDD" id="cd00397">
    <property type="entry name" value="DNA_BRE_C"/>
    <property type="match status" value="1"/>
</dbReference>
<evidence type="ECO:0000256" key="1">
    <source>
        <dbReference type="ARBA" id="ARBA00023172"/>
    </source>
</evidence>
<organism evidence="4 5">
    <name type="scientific">Panacagrimonas perspica</name>
    <dbReference type="NCBI Taxonomy" id="381431"/>
    <lineage>
        <taxon>Bacteria</taxon>
        <taxon>Pseudomonadati</taxon>
        <taxon>Pseudomonadota</taxon>
        <taxon>Gammaproteobacteria</taxon>
        <taxon>Nevskiales</taxon>
        <taxon>Nevskiaceae</taxon>
        <taxon>Panacagrimonas</taxon>
    </lineage>
</organism>
<comment type="caution">
    <text evidence="4">The sequence shown here is derived from an EMBL/GenBank/DDBJ whole genome shotgun (WGS) entry which is preliminary data.</text>
</comment>
<dbReference type="OrthoDB" id="9803188at2"/>
<dbReference type="GO" id="GO:0015074">
    <property type="term" value="P:DNA integration"/>
    <property type="evidence" value="ECO:0007669"/>
    <property type="project" value="InterPro"/>
</dbReference>
<dbReference type="GO" id="GO:0003677">
    <property type="term" value="F:DNA binding"/>
    <property type="evidence" value="ECO:0007669"/>
    <property type="project" value="InterPro"/>
</dbReference>
<evidence type="ECO:0000256" key="2">
    <source>
        <dbReference type="SAM" id="MobiDB-lite"/>
    </source>
</evidence>
<reference evidence="4 5" key="1">
    <citation type="submission" date="2019-03" db="EMBL/GenBank/DDBJ databases">
        <title>Genomic Encyclopedia of Type Strains, Phase IV (KMG-IV): sequencing the most valuable type-strain genomes for metagenomic binning, comparative biology and taxonomic classification.</title>
        <authorList>
            <person name="Goeker M."/>
        </authorList>
    </citation>
    <scope>NUCLEOTIDE SEQUENCE [LARGE SCALE GENOMIC DNA]</scope>
    <source>
        <strain evidence="4 5">DSM 26377</strain>
    </source>
</reference>
<dbReference type="InterPro" id="IPR013762">
    <property type="entry name" value="Integrase-like_cat_sf"/>
</dbReference>
<protein>
    <submittedName>
        <fullName evidence="4">Phage integrase family protein</fullName>
    </submittedName>
</protein>
<name>A0A4R7NXB2_9GAMM</name>
<dbReference type="GO" id="GO:0006310">
    <property type="term" value="P:DNA recombination"/>
    <property type="evidence" value="ECO:0007669"/>
    <property type="project" value="UniProtKB-KW"/>
</dbReference>
<dbReference type="EMBL" id="SOBT01000011">
    <property type="protein sequence ID" value="TDU25903.1"/>
    <property type="molecule type" value="Genomic_DNA"/>
</dbReference>
<dbReference type="AlphaFoldDB" id="A0A4R7NXB2"/>
<feature type="region of interest" description="Disordered" evidence="2">
    <location>
        <begin position="162"/>
        <end position="183"/>
    </location>
</feature>
<accession>A0A4R7NXB2</accession>